<comment type="caution">
    <text evidence="1">The sequence shown here is derived from an EMBL/GenBank/DDBJ whole genome shotgun (WGS) entry which is preliminary data.</text>
</comment>
<dbReference type="RefSeq" id="WP_230792567.1">
    <property type="nucleotide sequence ID" value="NZ_JAJNCO010000024.1"/>
</dbReference>
<evidence type="ECO:0000313" key="1">
    <source>
        <dbReference type="EMBL" id="MCD2114606.1"/>
    </source>
</evidence>
<dbReference type="AlphaFoldDB" id="A0AAW4XNK5"/>
<organism evidence="1 2">
    <name type="scientific">Rhodococcus rhodochrous</name>
    <dbReference type="NCBI Taxonomy" id="1829"/>
    <lineage>
        <taxon>Bacteria</taxon>
        <taxon>Bacillati</taxon>
        <taxon>Actinomycetota</taxon>
        <taxon>Actinomycetes</taxon>
        <taxon>Mycobacteriales</taxon>
        <taxon>Nocardiaceae</taxon>
        <taxon>Rhodococcus</taxon>
    </lineage>
</organism>
<reference evidence="1" key="1">
    <citation type="submission" date="2021-11" db="EMBL/GenBank/DDBJ databases">
        <title>Development of a sustainable strategy for remediation of hydrocarbon-contaminated territories based on the waste exchange concept.</title>
        <authorList>
            <person name="Elkin A."/>
        </authorList>
    </citation>
    <scope>NUCLEOTIDE SEQUENCE</scope>
    <source>
        <strain evidence="1">IEGM 757</strain>
    </source>
</reference>
<proteinExistence type="predicted"/>
<dbReference type="Proteomes" id="UP001198630">
    <property type="component" value="Unassembled WGS sequence"/>
</dbReference>
<evidence type="ECO:0000313" key="2">
    <source>
        <dbReference type="Proteomes" id="UP001198630"/>
    </source>
</evidence>
<protein>
    <recommendedName>
        <fullName evidence="3">DUF2199 domain-containing protein</fullName>
    </recommendedName>
</protein>
<accession>A0AAW4XNK5</accession>
<evidence type="ECO:0008006" key="3">
    <source>
        <dbReference type="Google" id="ProtNLM"/>
    </source>
</evidence>
<sequence>MSSQPSIDRFRRLARSSPWLWRSLEFRWRVEPDHVRHAWIRRPGSLRVEDESETLLEASVADRPYPGAMVYSSDGTSQPMQGHWPCDIHPVYAEDGLVESVPERFDVDYDQPFYEDYRWVAMLNPIELADRVHDRDGQPARLPVELHEITRVEHHGRPAWQAIAQPTPAYDPRCDCCPLLSGEFDNDTDLWTPGPPALVRLDEQTGVCVTIEGTAAIELDVEIIAVDRPLDDELFTPPRRTWFRR</sequence>
<gene>
    <name evidence="1" type="ORF">LQ384_26240</name>
</gene>
<dbReference type="EMBL" id="JAJNCO010000024">
    <property type="protein sequence ID" value="MCD2114606.1"/>
    <property type="molecule type" value="Genomic_DNA"/>
</dbReference>
<name>A0AAW4XNK5_RHORH</name>